<dbReference type="AlphaFoldDB" id="A1RVP7"/>
<proteinExistence type="predicted"/>
<sequence length="219" mass="24844">MNNWLVFTIAFVVTMGILFATLATGAYGKEPMYKPYWEDQAKRQAVLNYVSQIGILAQRGPQGVVIVGYRDQINTANRPELLAVLRELLKTAEGYTVYLAPWAIDNATRGYLSLLYDGKITLQDYLQGEIKNATVFTQRVDQAFELAKLVAHSYGQYRPLGGAPVAQTPPIYVVIFRNDTSYVVYEPFTIGRDRTYTDWLRWIKTAFENLRQGQGKITP</sequence>
<dbReference type="eggNOG" id="arCOG05603">
    <property type="taxonomic scope" value="Archaea"/>
</dbReference>
<evidence type="ECO:0000313" key="2">
    <source>
        <dbReference type="Proteomes" id="UP000002595"/>
    </source>
</evidence>
<dbReference type="OrthoDB" id="27781at2157"/>
<gene>
    <name evidence="1" type="ordered locus">Pisl_1882</name>
</gene>
<dbReference type="EMBL" id="CP000504">
    <property type="protein sequence ID" value="ABL89029.1"/>
    <property type="molecule type" value="Genomic_DNA"/>
</dbReference>
<accession>A1RVP7</accession>
<dbReference type="HOGENOM" id="CLU_1227720_0_0_2"/>
<dbReference type="Proteomes" id="UP000002595">
    <property type="component" value="Chromosome"/>
</dbReference>
<reference evidence="1" key="1">
    <citation type="submission" date="2006-12" db="EMBL/GenBank/DDBJ databases">
        <title>Complete sequence of Pyrobaculum islandicum DSM 4184.</title>
        <authorList>
            <person name="Copeland A."/>
            <person name="Lucas S."/>
            <person name="Lapidus A."/>
            <person name="Barry K."/>
            <person name="Detter J.C."/>
            <person name="Glavina del Rio T."/>
            <person name="Dalin E."/>
            <person name="Tice H."/>
            <person name="Pitluck S."/>
            <person name="Meincke L."/>
            <person name="Brettin T."/>
            <person name="Bruce D."/>
            <person name="Han C."/>
            <person name="Tapia R."/>
            <person name="Gilna P."/>
            <person name="Schmutz J."/>
            <person name="Larimer F."/>
            <person name="Land M."/>
            <person name="Hauser L."/>
            <person name="Kyrpides N."/>
            <person name="Mikhailova N."/>
            <person name="Cozen A.E."/>
            <person name="Fitz-Gibbon S.T."/>
            <person name="House C.H."/>
            <person name="Saltikov C."/>
            <person name="Lowe T."/>
            <person name="Richardson P."/>
        </authorList>
    </citation>
    <scope>NUCLEOTIDE SEQUENCE [LARGE SCALE GENOMIC DNA]</scope>
    <source>
        <strain evidence="1">DSM 4184</strain>
    </source>
</reference>
<name>A1RVP7_PYRIL</name>
<protein>
    <submittedName>
        <fullName evidence="1">Uncharacterized protein</fullName>
    </submittedName>
</protein>
<dbReference type="RefSeq" id="WP_011763604.1">
    <property type="nucleotide sequence ID" value="NC_008701.1"/>
</dbReference>
<evidence type="ECO:0000313" key="1">
    <source>
        <dbReference type="EMBL" id="ABL89029.1"/>
    </source>
</evidence>
<keyword evidence="2" id="KW-1185">Reference proteome</keyword>
<organism evidence="1 2">
    <name type="scientific">Pyrobaculum islandicum (strain DSM 4184 / JCM 9189 / GEO3)</name>
    <dbReference type="NCBI Taxonomy" id="384616"/>
    <lineage>
        <taxon>Archaea</taxon>
        <taxon>Thermoproteota</taxon>
        <taxon>Thermoprotei</taxon>
        <taxon>Thermoproteales</taxon>
        <taxon>Thermoproteaceae</taxon>
        <taxon>Pyrobaculum</taxon>
    </lineage>
</organism>
<dbReference type="KEGG" id="pis:Pisl_1882"/>
<dbReference type="GeneID" id="4617314"/>